<keyword evidence="1" id="KW-0732">Signal</keyword>
<dbReference type="SUPFAM" id="SSF53187">
    <property type="entry name" value="Zn-dependent exopeptidases"/>
    <property type="match status" value="1"/>
</dbReference>
<evidence type="ECO:0000313" key="4">
    <source>
        <dbReference type="Proteomes" id="UP000295210"/>
    </source>
</evidence>
<keyword evidence="3" id="KW-0645">Protease</keyword>
<dbReference type="GO" id="GO:0004181">
    <property type="term" value="F:metallocarboxypeptidase activity"/>
    <property type="evidence" value="ECO:0007669"/>
    <property type="project" value="InterPro"/>
</dbReference>
<dbReference type="OrthoDB" id="7956186at2"/>
<reference evidence="3 4" key="1">
    <citation type="submission" date="2019-03" db="EMBL/GenBank/DDBJ databases">
        <title>Genomic Encyclopedia of Type Strains, Phase IV (KMG-IV): sequencing the most valuable type-strain genomes for metagenomic binning, comparative biology and taxonomic classification.</title>
        <authorList>
            <person name="Goeker M."/>
        </authorList>
    </citation>
    <scope>NUCLEOTIDE SEQUENCE [LARGE SCALE GENOMIC DNA]</scope>
    <source>
        <strain evidence="3 4">DSM 103428</strain>
    </source>
</reference>
<dbReference type="InterPro" id="IPR000834">
    <property type="entry name" value="Peptidase_M14"/>
</dbReference>
<feature type="chain" id="PRO_5020308525" evidence="1">
    <location>
        <begin position="27"/>
        <end position="1441"/>
    </location>
</feature>
<dbReference type="CDD" id="cd06232">
    <property type="entry name" value="M14-like"/>
    <property type="match status" value="1"/>
</dbReference>
<protein>
    <submittedName>
        <fullName evidence="3">Zinc carboxypeptidase</fullName>
    </submittedName>
</protein>
<comment type="caution">
    <text evidence="3">The sequence shown here is derived from an EMBL/GenBank/DDBJ whole genome shotgun (WGS) entry which is preliminary data.</text>
</comment>
<gene>
    <name evidence="3" type="ORF">C7378_2978</name>
</gene>
<evidence type="ECO:0000256" key="1">
    <source>
        <dbReference type="SAM" id="SignalP"/>
    </source>
</evidence>
<dbReference type="EMBL" id="SMGK01000005">
    <property type="protein sequence ID" value="TCK71690.1"/>
    <property type="molecule type" value="Genomic_DNA"/>
</dbReference>
<keyword evidence="3" id="KW-0121">Carboxypeptidase</keyword>
<feature type="signal peptide" evidence="1">
    <location>
        <begin position="1"/>
        <end position="26"/>
    </location>
</feature>
<feature type="domain" description="Peptidase M14" evidence="2">
    <location>
        <begin position="1081"/>
        <end position="1179"/>
    </location>
</feature>
<keyword evidence="3" id="KW-0378">Hydrolase</keyword>
<dbReference type="RefSeq" id="WP_131998387.1">
    <property type="nucleotide sequence ID" value="NZ_SMGK01000005.1"/>
</dbReference>
<dbReference type="Pfam" id="PF00246">
    <property type="entry name" value="Peptidase_M14"/>
    <property type="match status" value="1"/>
</dbReference>
<evidence type="ECO:0000313" key="3">
    <source>
        <dbReference type="EMBL" id="TCK71690.1"/>
    </source>
</evidence>
<dbReference type="Proteomes" id="UP000295210">
    <property type="component" value="Unassembled WGS sequence"/>
</dbReference>
<organism evidence="3 4">
    <name type="scientific">Acidipila rosea</name>
    <dbReference type="NCBI Taxonomy" id="768535"/>
    <lineage>
        <taxon>Bacteria</taxon>
        <taxon>Pseudomonadati</taxon>
        <taxon>Acidobacteriota</taxon>
        <taxon>Terriglobia</taxon>
        <taxon>Terriglobales</taxon>
        <taxon>Acidobacteriaceae</taxon>
        <taxon>Acidipila</taxon>
    </lineage>
</organism>
<name>A0A4R1L3T5_9BACT</name>
<evidence type="ECO:0000259" key="2">
    <source>
        <dbReference type="Pfam" id="PF00246"/>
    </source>
</evidence>
<keyword evidence="4" id="KW-1185">Reference proteome</keyword>
<accession>A0A4R1L3T5</accession>
<proteinExistence type="predicted"/>
<dbReference type="Gene3D" id="3.40.630.10">
    <property type="entry name" value="Zn peptidases"/>
    <property type="match status" value="1"/>
</dbReference>
<dbReference type="GO" id="GO:0008270">
    <property type="term" value="F:zinc ion binding"/>
    <property type="evidence" value="ECO:0007669"/>
    <property type="project" value="InterPro"/>
</dbReference>
<sequence length="1441" mass="158325">MLTARNYLALALLTATAFGAATSAPAPVEISSFLENPFQTGAMLQDTNGDKVADAICGHIIVSPAASEAENAAAANLAARLGYGTSALTLPVVVSEPAPAPQAGCKTSNNIWIGSSLPSGERAKLAPLLEDLSLSEGGIYAVPGGITVQAHDEVGLLVAANALAARAPYLWSLPGAKINSLAAALNTAFEKAGLQAHADLRGLTYLSRTPGARLAVFSVSGSTDLAGIDKALKPEEPGTPLQLHGIREARLLIGETPLTIAGVPQPLSEGLPSTPEASAEAARSLDLGELYTIKGLLNGSPKKPIPSAVATHLYITAGARGTAMANLAARIGLETTGIILPLAEPASGVSPAQVKTSAVVGGDSALSQRLTDILSAPGNVDLDKLVRGQYLHTPKSPEFDALAASEGELRVVDRGFGKQDALLVRGDDQGAAAAISYAADHLPFLWEPSKRYASVEEMRDDVRHFFTLRSGVGQASASLYHLDRWLDVLSKSEQGKHLYSVTAEVYVDEADPRLSDFLRKEISSRIHADHVEVKTGSLHAGLKCCASDPPLHRTSNVVPFMQAKPTIAEDIVIPWEGRRLLEAVQKASVGLPVQGDVKVEARVSESPEERAKLSQQIAAILQKNGATPDRIQVEVLSAYKQGYSWLLDGVAQELAGKAVDHITIEFAPYGDPAKLSSMRSISRWVQELYPADEMLAKKLGISLTKITFSKMTDASGPTYRVHAYAVDGHELLQQPFAVKIAERSYSSEFANYDHVNVETGWLHMTAGGEVKADERIETDPEYFWDHYQTETLPAIYKYILRQNNGKPKVEYQPLFDTLRVSFHMSEPDYNIGLDQERISSLEALQEDTLFSTQNFFYMLGNLESTGMMDYLGRVIPVAYPSTEGQDGHVRIEFYAKDAAHPMVRLAWKERADSPEQEEKRDLPVLKAGGIRLVAARVLAGRDGVESLTWRVPVDAREDKFDEWERLVPEEQLEHTAMFAEQGEGQLAWLGKLHTAGLYKDELAYPHLAHLAFEFQLPLGFHPPELTKHEVVASTLEVAPPVHPRPQITDITPAPLNAQQRFVQWERPIGPAESAHLLARLATYPGVNVYWMGRTYLGNNIWAADVLLPTPSAHRSMAKETTYKAAIIYSGRQHANEVSSTSHLFRLAEQLVTDPATRASLNKVNVVIHPITNIDGAQLAMDLAKITPNNMLHPGYHASLTADLVTDQWKSDPLYPESRTRRQLWQTWLPDAFLNPHGYPSHEWVQPFSEYAAWVITRTEAESGRAWWIPRGWFTSLNYLKDPEHPESETVTIALRDYIANNMVKTPGVLDMNAKMNARYFRYGQQWDKRDFQQPIYKGVRIYMAQVGTTPDPQSQSFLGRFPDVTYDDGYTEAPDETAYGDWLKLVASAGLAYDHAHLQYLSDAKMKIKHTQKEFFDGVSWKVDRQRPMLPANIDTLDHQK</sequence>
<dbReference type="GO" id="GO:0006508">
    <property type="term" value="P:proteolysis"/>
    <property type="evidence" value="ECO:0007669"/>
    <property type="project" value="InterPro"/>
</dbReference>